<sequence length="59" mass="6169">MSSLLEVRDLEVKFALRSGDITAIDGVSFQLDPGERMGLVGESGAGKSVTGFAIINLIS</sequence>
<organism evidence="7 8">
    <name type="scientific">Desulfotignum balticum</name>
    <dbReference type="NCBI Taxonomy" id="115781"/>
    <lineage>
        <taxon>Bacteria</taxon>
        <taxon>Pseudomonadati</taxon>
        <taxon>Thermodesulfobacteriota</taxon>
        <taxon>Desulfobacteria</taxon>
        <taxon>Desulfobacterales</taxon>
        <taxon>Desulfobacteraceae</taxon>
        <taxon>Desulfotignum</taxon>
    </lineage>
</organism>
<dbReference type="SUPFAM" id="SSF52540">
    <property type="entry name" value="P-loop containing nucleoside triphosphate hydrolases"/>
    <property type="match status" value="1"/>
</dbReference>
<keyword evidence="5" id="KW-0472">Membrane</keyword>
<feature type="domain" description="ABC transporter" evidence="6">
    <location>
        <begin position="25"/>
        <end position="54"/>
    </location>
</feature>
<dbReference type="Pfam" id="PF00005">
    <property type="entry name" value="ABC_tran"/>
    <property type="match status" value="1"/>
</dbReference>
<dbReference type="PANTHER" id="PTHR43297">
    <property type="entry name" value="OLIGOPEPTIDE TRANSPORT ATP-BINDING PROTEIN APPD"/>
    <property type="match status" value="1"/>
</dbReference>
<evidence type="ECO:0000313" key="8">
    <source>
        <dbReference type="Proteomes" id="UP000706172"/>
    </source>
</evidence>
<dbReference type="EMBL" id="JACCQK010000413">
    <property type="protein sequence ID" value="MBG0779705.1"/>
    <property type="molecule type" value="Genomic_DNA"/>
</dbReference>
<evidence type="ECO:0000256" key="2">
    <source>
        <dbReference type="ARBA" id="ARBA00005417"/>
    </source>
</evidence>
<dbReference type="PANTHER" id="PTHR43297:SF2">
    <property type="entry name" value="DIPEPTIDE TRANSPORT ATP-BINDING PROTEIN DPPD"/>
    <property type="match status" value="1"/>
</dbReference>
<reference evidence="7" key="1">
    <citation type="submission" date="2020-07" db="EMBL/GenBank/DDBJ databases">
        <title>Severe corrosion of carbon steel in oil field produced water can be linked to methanogenic archaea containing a special type of NiFe hydrogenase.</title>
        <authorList>
            <person name="Lahme S."/>
            <person name="Mand J."/>
            <person name="Longwell J."/>
            <person name="Smith R."/>
            <person name="Enning D."/>
        </authorList>
    </citation>
    <scope>NUCLEOTIDE SEQUENCE</scope>
    <source>
        <strain evidence="7">MIC098Bin6</strain>
    </source>
</reference>
<proteinExistence type="inferred from homology"/>
<protein>
    <submittedName>
        <fullName evidence="7">ATP-binding cassette domain-containing protein</fullName>
    </submittedName>
</protein>
<dbReference type="InterPro" id="IPR003439">
    <property type="entry name" value="ABC_transporter-like_ATP-bd"/>
</dbReference>
<dbReference type="InterPro" id="IPR050388">
    <property type="entry name" value="ABC_Ni/Peptide_Import"/>
</dbReference>
<dbReference type="GO" id="GO:0016020">
    <property type="term" value="C:membrane"/>
    <property type="evidence" value="ECO:0007669"/>
    <property type="project" value="UniProtKB-SubCell"/>
</dbReference>
<name>A0A931CVC3_9BACT</name>
<evidence type="ECO:0000259" key="6">
    <source>
        <dbReference type="Pfam" id="PF00005"/>
    </source>
</evidence>
<evidence type="ECO:0000256" key="4">
    <source>
        <dbReference type="ARBA" id="ARBA00022475"/>
    </source>
</evidence>
<feature type="non-terminal residue" evidence="7">
    <location>
        <position position="59"/>
    </location>
</feature>
<keyword evidence="3" id="KW-0813">Transport</keyword>
<dbReference type="AlphaFoldDB" id="A0A931CVC3"/>
<keyword evidence="7" id="KW-0067">ATP-binding</keyword>
<comment type="caution">
    <text evidence="7">The sequence shown here is derived from an EMBL/GenBank/DDBJ whole genome shotgun (WGS) entry which is preliminary data.</text>
</comment>
<dbReference type="GO" id="GO:0005524">
    <property type="term" value="F:ATP binding"/>
    <property type="evidence" value="ECO:0007669"/>
    <property type="project" value="UniProtKB-KW"/>
</dbReference>
<comment type="similarity">
    <text evidence="2">Belongs to the ABC transporter superfamily.</text>
</comment>
<dbReference type="GO" id="GO:0016887">
    <property type="term" value="F:ATP hydrolysis activity"/>
    <property type="evidence" value="ECO:0007669"/>
    <property type="project" value="InterPro"/>
</dbReference>
<evidence type="ECO:0000313" key="7">
    <source>
        <dbReference type="EMBL" id="MBG0779705.1"/>
    </source>
</evidence>
<comment type="subcellular location">
    <subcellularLocation>
        <location evidence="1">Membrane</location>
    </subcellularLocation>
</comment>
<gene>
    <name evidence="7" type="ORF">H0S81_07240</name>
</gene>
<keyword evidence="7" id="KW-0547">Nucleotide-binding</keyword>
<dbReference type="Proteomes" id="UP000706172">
    <property type="component" value="Unassembled WGS sequence"/>
</dbReference>
<dbReference type="Gene3D" id="3.40.50.300">
    <property type="entry name" value="P-loop containing nucleotide triphosphate hydrolases"/>
    <property type="match status" value="1"/>
</dbReference>
<dbReference type="InterPro" id="IPR027417">
    <property type="entry name" value="P-loop_NTPase"/>
</dbReference>
<evidence type="ECO:0000256" key="5">
    <source>
        <dbReference type="ARBA" id="ARBA00023136"/>
    </source>
</evidence>
<evidence type="ECO:0000256" key="3">
    <source>
        <dbReference type="ARBA" id="ARBA00022448"/>
    </source>
</evidence>
<evidence type="ECO:0000256" key="1">
    <source>
        <dbReference type="ARBA" id="ARBA00004370"/>
    </source>
</evidence>
<keyword evidence="4" id="KW-1003">Cell membrane</keyword>
<accession>A0A931CVC3</accession>